<name>A0A2P6M5E0_9GAMM</name>
<dbReference type="InterPro" id="IPR013216">
    <property type="entry name" value="Methyltransf_11"/>
</dbReference>
<dbReference type="PANTHER" id="PTHR13090">
    <property type="entry name" value="ARGININE-HYDROXYLASE NDUFAF5, MITOCHONDRIAL"/>
    <property type="match status" value="1"/>
</dbReference>
<dbReference type="Gene3D" id="3.40.50.150">
    <property type="entry name" value="Vaccinia Virus protein VP39"/>
    <property type="match status" value="1"/>
</dbReference>
<comment type="pathway">
    <text evidence="2 8">Cofactor biosynthesis; biotin biosynthesis.</text>
</comment>
<dbReference type="SUPFAM" id="SSF53335">
    <property type="entry name" value="S-adenosyl-L-methionine-dependent methyltransferases"/>
    <property type="match status" value="1"/>
</dbReference>
<accession>A0A2P6M5E0</accession>
<dbReference type="EC" id="2.1.1.197" evidence="3 8"/>
<evidence type="ECO:0000256" key="4">
    <source>
        <dbReference type="ARBA" id="ARBA00022603"/>
    </source>
</evidence>
<evidence type="ECO:0000256" key="5">
    <source>
        <dbReference type="ARBA" id="ARBA00022679"/>
    </source>
</evidence>
<dbReference type="UniPathway" id="UPA00078"/>
<evidence type="ECO:0000256" key="6">
    <source>
        <dbReference type="ARBA" id="ARBA00022691"/>
    </source>
</evidence>
<keyword evidence="5 8" id="KW-0808">Transferase</keyword>
<reference evidence="11 12" key="1">
    <citation type="submission" date="2018-03" db="EMBL/GenBank/DDBJ databases">
        <title>Arenimonas caeni sp. nov., isolated from activated sludge.</title>
        <authorList>
            <person name="Liu H."/>
        </authorList>
    </citation>
    <scope>NUCLEOTIDE SEQUENCE [LARGE SCALE GENOMIC DNA]</scope>
    <source>
        <strain evidence="12">z29</strain>
    </source>
</reference>
<evidence type="ECO:0000256" key="2">
    <source>
        <dbReference type="ARBA" id="ARBA00004746"/>
    </source>
</evidence>
<dbReference type="GO" id="GO:0032259">
    <property type="term" value="P:methylation"/>
    <property type="evidence" value="ECO:0007669"/>
    <property type="project" value="UniProtKB-KW"/>
</dbReference>
<dbReference type="GO" id="GO:0010340">
    <property type="term" value="F:carboxyl-O-methyltransferase activity"/>
    <property type="evidence" value="ECO:0007669"/>
    <property type="project" value="UniProtKB-UniRule"/>
</dbReference>
<dbReference type="InterPro" id="IPR029063">
    <property type="entry name" value="SAM-dependent_MTases_sf"/>
</dbReference>
<dbReference type="NCBIfam" id="TIGR02072">
    <property type="entry name" value="BioC"/>
    <property type="match status" value="1"/>
</dbReference>
<keyword evidence="4 8" id="KW-0489">Methyltransferase</keyword>
<evidence type="ECO:0000256" key="1">
    <source>
        <dbReference type="ARBA" id="ARBA00000852"/>
    </source>
</evidence>
<dbReference type="EMBL" id="PVLF01000039">
    <property type="protein sequence ID" value="PRH81221.1"/>
    <property type="molecule type" value="Genomic_DNA"/>
</dbReference>
<evidence type="ECO:0000256" key="9">
    <source>
        <dbReference type="SAM" id="MobiDB-lite"/>
    </source>
</evidence>
<keyword evidence="6 8" id="KW-0949">S-adenosyl-L-methionine</keyword>
<dbReference type="InterPro" id="IPR011814">
    <property type="entry name" value="BioC"/>
</dbReference>
<dbReference type="AlphaFoldDB" id="A0A2P6M5E0"/>
<feature type="region of interest" description="Disordered" evidence="9">
    <location>
        <begin position="262"/>
        <end position="291"/>
    </location>
</feature>
<dbReference type="GO" id="GO:0102130">
    <property type="term" value="F:malonyl-CoA methyltransferase activity"/>
    <property type="evidence" value="ECO:0007669"/>
    <property type="project" value="UniProtKB-EC"/>
</dbReference>
<evidence type="ECO:0000256" key="7">
    <source>
        <dbReference type="ARBA" id="ARBA00022756"/>
    </source>
</evidence>
<comment type="caution">
    <text evidence="11">The sequence shown here is derived from an EMBL/GenBank/DDBJ whole genome shotgun (WGS) entry which is preliminary data.</text>
</comment>
<dbReference type="PANTHER" id="PTHR13090:SF1">
    <property type="entry name" value="ARGININE-HYDROXYLASE NDUFAF5, MITOCHONDRIAL"/>
    <property type="match status" value="1"/>
</dbReference>
<comment type="function">
    <text evidence="8">Converts the free carboxyl group of a malonyl-thioester to its methyl ester by transfer of a methyl group from S-adenosyl-L-methionine (SAM). It allows to synthesize pimeloyl-ACP via the fatty acid synthetic pathway.</text>
</comment>
<dbReference type="InterPro" id="IPR050602">
    <property type="entry name" value="Malonyl-ACP_OMT"/>
</dbReference>
<dbReference type="OrthoDB" id="9760689at2"/>
<gene>
    <name evidence="8 11" type="primary">bioC</name>
    <name evidence="11" type="ORF">C6N40_13770</name>
</gene>
<evidence type="ECO:0000256" key="8">
    <source>
        <dbReference type="HAMAP-Rule" id="MF_00835"/>
    </source>
</evidence>
<dbReference type="RefSeq" id="WP_106991602.1">
    <property type="nucleotide sequence ID" value="NZ_JAVEVW010000048.1"/>
</dbReference>
<feature type="domain" description="Methyltransferase type 11" evidence="10">
    <location>
        <begin position="51"/>
        <end position="147"/>
    </location>
</feature>
<keyword evidence="7 8" id="KW-0093">Biotin biosynthesis</keyword>
<organism evidence="11 12">
    <name type="scientific">Arenimonas caeni</name>
    <dbReference type="NCBI Taxonomy" id="2058085"/>
    <lineage>
        <taxon>Bacteria</taxon>
        <taxon>Pseudomonadati</taxon>
        <taxon>Pseudomonadota</taxon>
        <taxon>Gammaproteobacteria</taxon>
        <taxon>Lysobacterales</taxon>
        <taxon>Lysobacteraceae</taxon>
        <taxon>Arenimonas</taxon>
    </lineage>
</organism>
<dbReference type="Proteomes" id="UP000241736">
    <property type="component" value="Unassembled WGS sequence"/>
</dbReference>
<protein>
    <recommendedName>
        <fullName evidence="3 8">Malonyl-[acyl-carrier protein] O-methyltransferase</fullName>
        <shortName evidence="8">Malonyl-ACP O-methyltransferase</shortName>
        <ecNumber evidence="3 8">2.1.1.197</ecNumber>
    </recommendedName>
    <alternativeName>
        <fullName evidence="8">Biotin synthesis protein BioC</fullName>
    </alternativeName>
</protein>
<comment type="similarity">
    <text evidence="8">Belongs to the methyltransferase superfamily.</text>
</comment>
<dbReference type="CDD" id="cd02440">
    <property type="entry name" value="AdoMet_MTases"/>
    <property type="match status" value="1"/>
</dbReference>
<evidence type="ECO:0000256" key="3">
    <source>
        <dbReference type="ARBA" id="ARBA00012327"/>
    </source>
</evidence>
<comment type="catalytic activity">
    <reaction evidence="1 8">
        <text>malonyl-[ACP] + S-adenosyl-L-methionine = malonyl-[ACP] methyl ester + S-adenosyl-L-homocysteine</text>
        <dbReference type="Rhea" id="RHEA:17105"/>
        <dbReference type="Rhea" id="RHEA-COMP:9623"/>
        <dbReference type="Rhea" id="RHEA-COMP:9954"/>
        <dbReference type="ChEBI" id="CHEBI:57856"/>
        <dbReference type="ChEBI" id="CHEBI:59789"/>
        <dbReference type="ChEBI" id="CHEBI:78449"/>
        <dbReference type="ChEBI" id="CHEBI:78845"/>
        <dbReference type="EC" id="2.1.1.197"/>
    </reaction>
</comment>
<dbReference type="GO" id="GO:0009102">
    <property type="term" value="P:biotin biosynthetic process"/>
    <property type="evidence" value="ECO:0007669"/>
    <property type="project" value="UniProtKB-UniRule"/>
</dbReference>
<dbReference type="HAMAP" id="MF_00835">
    <property type="entry name" value="BioC"/>
    <property type="match status" value="1"/>
</dbReference>
<sequence length="291" mass="32440">MSRLFDRRQLRRAFGRAAPNYAAVAALQREVEARLLEQLDYLDDRQPARILDLGCGPGRAAGAMKKRWPKAEVIALDAALPMLREVPKHTRFWRPVRRVCADVSALPLADQCADLIFSSLCLQWVDDLPAALAEFRRVLRPGGLLLFSTFGPDTLLELGEAYASIGEVPPLSPFAHIQQVGDAMIAAGFKDPVLDRDHFTLTYPDLRTLMHELRAIGAGDARRERRRGLGGRQRLQRVTEAYEANRREGVLPSSWEVITAQAWGPAPGAPRREGGADLASFPADHIPRRRR</sequence>
<evidence type="ECO:0000259" key="10">
    <source>
        <dbReference type="Pfam" id="PF08241"/>
    </source>
</evidence>
<evidence type="ECO:0000313" key="12">
    <source>
        <dbReference type="Proteomes" id="UP000241736"/>
    </source>
</evidence>
<evidence type="ECO:0000313" key="11">
    <source>
        <dbReference type="EMBL" id="PRH81221.1"/>
    </source>
</evidence>
<dbReference type="GO" id="GO:0008757">
    <property type="term" value="F:S-adenosylmethionine-dependent methyltransferase activity"/>
    <property type="evidence" value="ECO:0007669"/>
    <property type="project" value="InterPro"/>
</dbReference>
<dbReference type="Pfam" id="PF08241">
    <property type="entry name" value="Methyltransf_11"/>
    <property type="match status" value="1"/>
</dbReference>
<proteinExistence type="inferred from homology"/>
<keyword evidence="12" id="KW-1185">Reference proteome</keyword>